<evidence type="ECO:0000313" key="1">
    <source>
        <dbReference type="EMBL" id="ALF54938.1"/>
    </source>
</evidence>
<reference evidence="2" key="1">
    <citation type="submission" date="2015-07" db="EMBL/GenBank/DDBJ databases">
        <title>Genome Of Nitrogen-Fixing Cyanobacterium Nostoc piscinale CENA21 From Solimoes/Amazon River Floodplain Sediments And Comparative Genomics To Uncover Biosynthetic Natural Products Potential.</title>
        <authorList>
            <person name="Leao T.F."/>
            <person name="Leao P.N."/>
            <person name="Guimaraes P.I."/>
            <person name="de Melo A.G.C."/>
            <person name="Ramos R.T.J."/>
            <person name="Silva A."/>
            <person name="Fiore M.F."/>
            <person name="Schneider M.P.C."/>
        </authorList>
    </citation>
    <scope>NUCLEOTIDE SEQUENCE [LARGE SCALE GENOMIC DNA]</scope>
    <source>
        <strain evidence="2">CENA21</strain>
    </source>
</reference>
<dbReference type="Proteomes" id="UP000062645">
    <property type="component" value="Chromosome"/>
</dbReference>
<reference evidence="1 2" key="2">
    <citation type="journal article" date="2016" name="Genome Announc.">
        <title>Draft Genome Sequence of the N2-Fixing Cyanobacterium Nostoc piscinale CENA21, Isolated from the Brazilian Amazon Floodplain.</title>
        <authorList>
            <person name="Leao T."/>
            <person name="Guimaraes P.I."/>
            <person name="de Melo A.G."/>
            <person name="Ramos R.T."/>
            <person name="Leao P.N."/>
            <person name="Silva A."/>
            <person name="Fiore M.F."/>
            <person name="Schneider M.P."/>
        </authorList>
    </citation>
    <scope>NUCLEOTIDE SEQUENCE [LARGE SCALE GENOMIC DNA]</scope>
    <source>
        <strain evidence="1 2">CENA21</strain>
    </source>
</reference>
<keyword evidence="2" id="KW-1185">Reference proteome</keyword>
<dbReference type="EMBL" id="CP012036">
    <property type="protein sequence ID" value="ALF54938.1"/>
    <property type="molecule type" value="Genomic_DNA"/>
</dbReference>
<proteinExistence type="predicted"/>
<dbReference type="AlphaFoldDB" id="A0A0M5MN23"/>
<protein>
    <submittedName>
        <fullName evidence="1">Uncharacterized protein</fullName>
    </submittedName>
</protein>
<gene>
    <name evidence="1" type="ORF">ACX27_22300</name>
</gene>
<evidence type="ECO:0000313" key="2">
    <source>
        <dbReference type="Proteomes" id="UP000062645"/>
    </source>
</evidence>
<dbReference type="PATRIC" id="fig|224013.5.peg.5344"/>
<sequence length="290" mass="33736">MFGYILQETSESYKKHILTIDGVSIDQEKACVYEHDGVLEARIYSVDLYEKIISLCSEELLHLFSEFRFDYPFSWESGFESFSIEDITVTRTDENIFKFIFGFGFIIGNWKQLWSMPEHGEEFISVLNYKCLTGYEWERWYDEHILGGFAVSFKIKNPSLPIQTELEEILSVLEQIHEKTITNLTLKAQSNAVVVKFNFPDEVKVACEQYLLYFVQFLHDIGIEATAELKEQAESILFSVIPKNKEEALENIKIALGIYLRLPTNPTLNTLTFPEHNIEVQRLVANIYHL</sequence>
<accession>A0A0M5MN23</accession>
<dbReference type="STRING" id="224013.ACX27_22300"/>
<dbReference type="KEGG" id="npz:ACX27_22300"/>
<organism evidence="1 2">
    <name type="scientific">Nostoc piscinale CENA21</name>
    <dbReference type="NCBI Taxonomy" id="224013"/>
    <lineage>
        <taxon>Bacteria</taxon>
        <taxon>Bacillati</taxon>
        <taxon>Cyanobacteriota</taxon>
        <taxon>Cyanophyceae</taxon>
        <taxon>Nostocales</taxon>
        <taxon>Nostocaceae</taxon>
        <taxon>Nostoc</taxon>
    </lineage>
</organism>
<dbReference type="OrthoDB" id="7059022at2"/>
<dbReference type="RefSeq" id="WP_062295657.1">
    <property type="nucleotide sequence ID" value="NZ_CP012036.1"/>
</dbReference>
<name>A0A0M5MN23_9NOSO</name>